<keyword evidence="3" id="KW-1185">Reference proteome</keyword>
<dbReference type="SMART" id="SM00710">
    <property type="entry name" value="PbH1"/>
    <property type="match status" value="8"/>
</dbReference>
<dbReference type="Pfam" id="PF13229">
    <property type="entry name" value="Beta_helix"/>
    <property type="match status" value="1"/>
</dbReference>
<dbReference type="InterPro" id="IPR039448">
    <property type="entry name" value="Beta_helix"/>
</dbReference>
<dbReference type="InterPro" id="IPR006626">
    <property type="entry name" value="PbH1"/>
</dbReference>
<sequence length="358" mass="37555">MTQIVYVDPSAVENGDGSLQSPLNTWLGMIFVPGNIYLQKSGTRFDANIMVTGQGTADAPITIGSYGAGSSPEAKGFWFDGASYTTLSGFKVDHNTQWASVAIARGSHHITISGNDISDSISGVAIAEDAGSDNMVIGNNIYDNNYFGITLENLSGSQLIQDNNVQGNGCDGIHLECNNAIVHHSLVQNNGKLIPGSSGIHTLTHSADSVGNNNIISHNAVLDTSDSGSGDGNGIQLDEWTHDNLVVGNLIAGNDGVGVSLYGAQNSQVLHNLISKNQTGTFAQHGIHAEVAVSSNASQAYLASGNLVAGNLIDPRTVLDWPIYTDNGYSNDENGKNATFLSNAVGPMAVQDFFEWNG</sequence>
<accession>A0A2R4WQJ2</accession>
<dbReference type="InterPro" id="IPR012334">
    <property type="entry name" value="Pectin_lyas_fold"/>
</dbReference>
<dbReference type="RefSeq" id="WP_099955580.1">
    <property type="nucleotide sequence ID" value="NZ_CP028843.1"/>
</dbReference>
<evidence type="ECO:0000259" key="1">
    <source>
        <dbReference type="Pfam" id="PF13229"/>
    </source>
</evidence>
<dbReference type="EMBL" id="CP028843">
    <property type="protein sequence ID" value="AWB23802.1"/>
    <property type="molecule type" value="Genomic_DNA"/>
</dbReference>
<proteinExistence type="predicted"/>
<dbReference type="InterPro" id="IPR011050">
    <property type="entry name" value="Pectin_lyase_fold/virulence"/>
</dbReference>
<dbReference type="KEGG" id="mee:DA075_25330"/>
<feature type="domain" description="Right handed beta helix" evidence="1">
    <location>
        <begin position="76"/>
        <end position="249"/>
    </location>
</feature>
<reference evidence="2 3" key="1">
    <citation type="submission" date="2018-04" db="EMBL/GenBank/DDBJ databases">
        <title>Methylobacterium sp. PR1016A genome.</title>
        <authorList>
            <person name="Park W."/>
        </authorList>
    </citation>
    <scope>NUCLEOTIDE SEQUENCE [LARGE SCALE GENOMIC DNA]</scope>
    <source>
        <strain evidence="2 3">PR1016A</strain>
    </source>
</reference>
<protein>
    <submittedName>
        <fullName evidence="2">Right-handed parallel beta-helix repeat-containing protein</fullName>
    </submittedName>
</protein>
<evidence type="ECO:0000313" key="2">
    <source>
        <dbReference type="EMBL" id="AWB23802.1"/>
    </source>
</evidence>
<dbReference type="Proteomes" id="UP000244755">
    <property type="component" value="Chromosome 1"/>
</dbReference>
<dbReference type="OrthoDB" id="8320161at2"/>
<evidence type="ECO:0000313" key="3">
    <source>
        <dbReference type="Proteomes" id="UP000244755"/>
    </source>
</evidence>
<dbReference type="Gene3D" id="2.160.20.10">
    <property type="entry name" value="Single-stranded right-handed beta-helix, Pectin lyase-like"/>
    <property type="match status" value="1"/>
</dbReference>
<name>A0A2R4WQJ2_9HYPH</name>
<organism evidence="2 3">
    <name type="scientific">Methylobacterium currus</name>
    <dbReference type="NCBI Taxonomy" id="2051553"/>
    <lineage>
        <taxon>Bacteria</taxon>
        <taxon>Pseudomonadati</taxon>
        <taxon>Pseudomonadota</taxon>
        <taxon>Alphaproteobacteria</taxon>
        <taxon>Hyphomicrobiales</taxon>
        <taxon>Methylobacteriaceae</taxon>
        <taxon>Methylobacterium</taxon>
    </lineage>
</organism>
<gene>
    <name evidence="2" type="ORF">DA075_25330</name>
</gene>
<dbReference type="AlphaFoldDB" id="A0A2R4WQJ2"/>
<dbReference type="SUPFAM" id="SSF51126">
    <property type="entry name" value="Pectin lyase-like"/>
    <property type="match status" value="1"/>
</dbReference>